<dbReference type="SUPFAM" id="SSF52218">
    <property type="entry name" value="Flavoproteins"/>
    <property type="match status" value="1"/>
</dbReference>
<keyword evidence="2" id="KW-1185">Reference proteome</keyword>
<evidence type="ECO:0008006" key="3">
    <source>
        <dbReference type="Google" id="ProtNLM"/>
    </source>
</evidence>
<reference evidence="1 2" key="1">
    <citation type="submission" date="2011-09" db="EMBL/GenBank/DDBJ databases">
        <authorList>
            <consortium name="US DOE Joint Genome Institute (JGI-PGF)"/>
            <person name="Lucas S."/>
            <person name="Han J."/>
            <person name="Lapidus A."/>
            <person name="Cheng J.-F."/>
            <person name="Goodwin L."/>
            <person name="Pitluck S."/>
            <person name="Peters L."/>
            <person name="Land M.L."/>
            <person name="Hauser L."/>
            <person name="Brambilla E."/>
            <person name="Klenk H.-P."/>
            <person name="Woyke T.J."/>
        </authorList>
    </citation>
    <scope>NUCLEOTIDE SEQUENCE [LARGE SCALE GENOMIC DNA]</scope>
    <source>
        <strain evidence="1 2">K62</strain>
    </source>
</reference>
<dbReference type="OrthoDB" id="9801479at2"/>
<dbReference type="AlphaFoldDB" id="I1D266"/>
<sequence>MARVAIIFSGTGDVVESTVSAVRAGALAAGADTRVRRLPGHDTAPLDETLEALVWADGVVLGTVISDGVVAESARRLIGEAARLRTRLRLEGKVVAGLTVGGEGGPSSLAEVYEGLFSWGCLLVVNGGSEATAGMPTRDSAERLGRRVAEVATTLRAPRRSPLRRAG</sequence>
<protein>
    <recommendedName>
        <fullName evidence="3">Flavodoxin</fullName>
    </recommendedName>
</protein>
<accession>I1D266</accession>
<dbReference type="STRING" id="928724.SacglDRAFT_02138"/>
<dbReference type="RefSeq" id="WP_005464299.1">
    <property type="nucleotide sequence ID" value="NZ_CM001484.1"/>
</dbReference>
<dbReference type="HOGENOM" id="CLU_1593363_0_0_11"/>
<reference evidence="2" key="2">
    <citation type="submission" date="2012-01" db="EMBL/GenBank/DDBJ databases">
        <title>Noncontiguous Finished sequence of chromosome of Saccharomonospora glauca K62.</title>
        <authorList>
            <consortium name="US DOE Joint Genome Institute"/>
            <person name="Lucas S."/>
            <person name="Han J."/>
            <person name="Lapidus A."/>
            <person name="Cheng J.-F."/>
            <person name="Goodwin L."/>
            <person name="Pitluck S."/>
            <person name="Peters L."/>
            <person name="Mikhailova N."/>
            <person name="Held B."/>
            <person name="Detter J.C."/>
            <person name="Han C."/>
            <person name="Tapia R."/>
            <person name="Land M."/>
            <person name="Hauser L."/>
            <person name="Kyrpides N."/>
            <person name="Ivanova N."/>
            <person name="Pagani I."/>
            <person name="Brambilla E.-M."/>
            <person name="Klenk H.-P."/>
            <person name="Woyke T."/>
        </authorList>
    </citation>
    <scope>NUCLEOTIDE SEQUENCE [LARGE SCALE GENOMIC DNA]</scope>
    <source>
        <strain evidence="2">K62</strain>
    </source>
</reference>
<gene>
    <name evidence="1" type="ORF">SacglDRAFT_02138</name>
</gene>
<evidence type="ECO:0000313" key="1">
    <source>
        <dbReference type="EMBL" id="EIE99040.1"/>
    </source>
</evidence>
<evidence type="ECO:0000313" key="2">
    <source>
        <dbReference type="Proteomes" id="UP000005087"/>
    </source>
</evidence>
<proteinExistence type="predicted"/>
<dbReference type="Gene3D" id="3.40.50.360">
    <property type="match status" value="1"/>
</dbReference>
<dbReference type="Proteomes" id="UP000005087">
    <property type="component" value="Chromosome"/>
</dbReference>
<dbReference type="InterPro" id="IPR029039">
    <property type="entry name" value="Flavoprotein-like_sf"/>
</dbReference>
<name>I1D266_9PSEU</name>
<organism evidence="1 2">
    <name type="scientific">Saccharomonospora glauca K62</name>
    <dbReference type="NCBI Taxonomy" id="928724"/>
    <lineage>
        <taxon>Bacteria</taxon>
        <taxon>Bacillati</taxon>
        <taxon>Actinomycetota</taxon>
        <taxon>Actinomycetes</taxon>
        <taxon>Pseudonocardiales</taxon>
        <taxon>Pseudonocardiaceae</taxon>
        <taxon>Saccharomonospora</taxon>
    </lineage>
</organism>
<dbReference type="EMBL" id="CM001484">
    <property type="protein sequence ID" value="EIE99040.1"/>
    <property type="molecule type" value="Genomic_DNA"/>
</dbReference>